<feature type="non-terminal residue" evidence="1">
    <location>
        <position position="1"/>
    </location>
</feature>
<reference evidence="1" key="1">
    <citation type="journal article" date="2020" name="Stud. Mycol.">
        <title>101 Dothideomycetes genomes: a test case for predicting lifestyles and emergence of pathogens.</title>
        <authorList>
            <person name="Haridas S."/>
            <person name="Albert R."/>
            <person name="Binder M."/>
            <person name="Bloem J."/>
            <person name="Labutti K."/>
            <person name="Salamov A."/>
            <person name="Andreopoulos B."/>
            <person name="Baker S."/>
            <person name="Barry K."/>
            <person name="Bills G."/>
            <person name="Bluhm B."/>
            <person name="Cannon C."/>
            <person name="Castanera R."/>
            <person name="Culley D."/>
            <person name="Daum C."/>
            <person name="Ezra D."/>
            <person name="Gonzalez J."/>
            <person name="Henrissat B."/>
            <person name="Kuo A."/>
            <person name="Liang C."/>
            <person name="Lipzen A."/>
            <person name="Lutzoni F."/>
            <person name="Magnuson J."/>
            <person name="Mondo S."/>
            <person name="Nolan M."/>
            <person name="Ohm R."/>
            <person name="Pangilinan J."/>
            <person name="Park H.-J."/>
            <person name="Ramirez L."/>
            <person name="Alfaro M."/>
            <person name="Sun H."/>
            <person name="Tritt A."/>
            <person name="Yoshinaga Y."/>
            <person name="Zwiers L.-H."/>
            <person name="Turgeon B."/>
            <person name="Goodwin S."/>
            <person name="Spatafora J."/>
            <person name="Crous P."/>
            <person name="Grigoriev I."/>
        </authorList>
    </citation>
    <scope>NUCLEOTIDE SEQUENCE</scope>
    <source>
        <strain evidence="1">ATCC 200398</strain>
    </source>
</reference>
<dbReference type="EMBL" id="MU003508">
    <property type="protein sequence ID" value="KAF2470456.1"/>
    <property type="molecule type" value="Genomic_DNA"/>
</dbReference>
<name>A0ACB6QUA5_9PLEO</name>
<keyword evidence="2" id="KW-1185">Reference proteome</keyword>
<sequence>TPSSHLQLSLALPKHPTKALLQIPAKSQPIPNPVMATTIQKFKLIFFVPQSSLSACKTAIFAAGAGRYPGPGGYTECCFVSKGLGQFRPGDAANPNIGEVGKLEEVEEVRLETICLGREVAVKAVEALKKAHPYEEPAYEIYKIEDM</sequence>
<accession>A0ACB6QUA5</accession>
<proteinExistence type="predicted"/>
<protein>
    <submittedName>
        <fullName evidence="1">Uncharacterized protein</fullName>
    </submittedName>
</protein>
<comment type="caution">
    <text evidence="1">The sequence shown here is derived from an EMBL/GenBank/DDBJ whole genome shotgun (WGS) entry which is preliminary data.</text>
</comment>
<organism evidence="1 2">
    <name type="scientific">Lindgomyces ingoldianus</name>
    <dbReference type="NCBI Taxonomy" id="673940"/>
    <lineage>
        <taxon>Eukaryota</taxon>
        <taxon>Fungi</taxon>
        <taxon>Dikarya</taxon>
        <taxon>Ascomycota</taxon>
        <taxon>Pezizomycotina</taxon>
        <taxon>Dothideomycetes</taxon>
        <taxon>Pleosporomycetidae</taxon>
        <taxon>Pleosporales</taxon>
        <taxon>Lindgomycetaceae</taxon>
        <taxon>Lindgomyces</taxon>
    </lineage>
</organism>
<gene>
    <name evidence="1" type="ORF">BDR25DRAFT_34994</name>
</gene>
<dbReference type="Proteomes" id="UP000799755">
    <property type="component" value="Unassembled WGS sequence"/>
</dbReference>
<evidence type="ECO:0000313" key="2">
    <source>
        <dbReference type="Proteomes" id="UP000799755"/>
    </source>
</evidence>
<evidence type="ECO:0000313" key="1">
    <source>
        <dbReference type="EMBL" id="KAF2470456.1"/>
    </source>
</evidence>